<evidence type="ECO:0000313" key="1">
    <source>
        <dbReference type="EMBL" id="GAO39220.1"/>
    </source>
</evidence>
<dbReference type="RefSeq" id="WP_046348045.1">
    <property type="nucleotide sequence ID" value="NZ_BBWU01000028.1"/>
</dbReference>
<proteinExistence type="predicted"/>
<dbReference type="Proteomes" id="UP000033202">
    <property type="component" value="Unassembled WGS sequence"/>
</dbReference>
<protein>
    <submittedName>
        <fullName evidence="1">Uncharacterized protein</fullName>
    </submittedName>
</protein>
<comment type="caution">
    <text evidence="1">The sequence shown here is derived from an EMBL/GenBank/DDBJ whole genome shotgun (WGS) entry which is preliminary data.</text>
</comment>
<organism evidence="1 2">
    <name type="scientific">Sphingomonas changbaiensis NBRC 104936</name>
    <dbReference type="NCBI Taxonomy" id="1219043"/>
    <lineage>
        <taxon>Bacteria</taxon>
        <taxon>Pseudomonadati</taxon>
        <taxon>Pseudomonadota</taxon>
        <taxon>Alphaproteobacteria</taxon>
        <taxon>Sphingomonadales</taxon>
        <taxon>Sphingomonadaceae</taxon>
        <taxon>Sphingomonas</taxon>
    </lineage>
</organism>
<name>A0A0E9MQ12_9SPHN</name>
<dbReference type="EMBL" id="BBWU01000028">
    <property type="protein sequence ID" value="GAO39220.1"/>
    <property type="molecule type" value="Genomic_DNA"/>
</dbReference>
<keyword evidence="2" id="KW-1185">Reference proteome</keyword>
<reference evidence="1 2" key="1">
    <citation type="submission" date="2015-04" db="EMBL/GenBank/DDBJ databases">
        <title>Whole genome shotgun sequence of Sphingomonas changbaiensis NBRC 104936.</title>
        <authorList>
            <person name="Katano-Makiyama Y."/>
            <person name="Hosoyama A."/>
            <person name="Hashimoto M."/>
            <person name="Noguchi M."/>
            <person name="Tsuchikane K."/>
            <person name="Ohji S."/>
            <person name="Yamazoe A."/>
            <person name="Ichikawa N."/>
            <person name="Kimura A."/>
            <person name="Fujita N."/>
        </authorList>
    </citation>
    <scope>NUCLEOTIDE SEQUENCE [LARGE SCALE GENOMIC DNA]</scope>
    <source>
        <strain evidence="1 2">NBRC 104936</strain>
    </source>
</reference>
<accession>A0A0E9MQ12</accession>
<evidence type="ECO:0000313" key="2">
    <source>
        <dbReference type="Proteomes" id="UP000033202"/>
    </source>
</evidence>
<gene>
    <name evidence="1" type="ORF">SCH01S_28_00790</name>
</gene>
<dbReference type="AlphaFoldDB" id="A0A0E9MQ12"/>
<dbReference type="OrthoDB" id="7433562at2"/>
<sequence>MKSVQRLFADATAAIEDLHGIAVEGQRPDLSADAGEQLAGALHEGIVRLDRLVISLLRVLGGKSA</sequence>